<accession>A0A7W2ASX4</accession>
<gene>
    <name evidence="1" type="ORF">H2C83_16390</name>
</gene>
<reference evidence="1 2" key="1">
    <citation type="submission" date="2020-07" db="EMBL/GenBank/DDBJ databases">
        <title>Thermoactinomyces phylogeny.</title>
        <authorList>
            <person name="Dunlap C."/>
        </authorList>
    </citation>
    <scope>NUCLEOTIDE SEQUENCE [LARGE SCALE GENOMIC DNA]</scope>
    <source>
        <strain evidence="1 2">AMNI-1</strain>
    </source>
</reference>
<keyword evidence="2" id="KW-1185">Reference proteome</keyword>
<evidence type="ECO:0000313" key="1">
    <source>
        <dbReference type="EMBL" id="MBA4603847.1"/>
    </source>
</evidence>
<proteinExistence type="predicted"/>
<protein>
    <submittedName>
        <fullName evidence="1">Uncharacterized protein</fullName>
    </submittedName>
</protein>
<sequence length="70" mass="8338">MEKAEIRFWHDQSKDQIHVIHIPSGRTKTLKGKKKVGRFLQAYQVSRDDCKRVRRGNDRLGLFKRKLFGK</sequence>
<comment type="caution">
    <text evidence="1">The sequence shown here is derived from an EMBL/GenBank/DDBJ whole genome shotgun (WGS) entry which is preliminary data.</text>
</comment>
<organism evidence="1 2">
    <name type="scientific">Thermoactinomyces mirandus</name>
    <dbReference type="NCBI Taxonomy" id="2756294"/>
    <lineage>
        <taxon>Bacteria</taxon>
        <taxon>Bacillati</taxon>
        <taxon>Bacillota</taxon>
        <taxon>Bacilli</taxon>
        <taxon>Bacillales</taxon>
        <taxon>Thermoactinomycetaceae</taxon>
        <taxon>Thermoactinomyces</taxon>
    </lineage>
</organism>
<dbReference type="RefSeq" id="WP_181742317.1">
    <property type="nucleotide sequence ID" value="NZ_JACEOL010000075.1"/>
</dbReference>
<dbReference type="EMBL" id="JACEOL010000075">
    <property type="protein sequence ID" value="MBA4603847.1"/>
    <property type="molecule type" value="Genomic_DNA"/>
</dbReference>
<evidence type="ECO:0000313" key="2">
    <source>
        <dbReference type="Proteomes" id="UP000538292"/>
    </source>
</evidence>
<dbReference type="Proteomes" id="UP000538292">
    <property type="component" value="Unassembled WGS sequence"/>
</dbReference>
<dbReference type="AlphaFoldDB" id="A0A7W2ASX4"/>
<name>A0A7W2ASX4_9BACL</name>